<keyword evidence="2" id="KW-1185">Reference proteome</keyword>
<dbReference type="RefSeq" id="WP_067655556.1">
    <property type="nucleotide sequence ID" value="NZ_FQXG01000003.1"/>
</dbReference>
<evidence type="ECO:0000313" key="1">
    <source>
        <dbReference type="EMBL" id="SHH58574.1"/>
    </source>
</evidence>
<sequence>MSNLAVNYLQQAGEHPVLASRSNLLKYCSENTVPTLVHLAKDIGVSPQAVGQVLRERGIQWMDLRRELVDESGMVLFERTRPLGDDFEDAIAGGLDSLADFFVEQGFGSTLDAARKLGYSNEELLGRRLRKRGIPSKALKRKVQLLAGTDKGVGYFTLVSLDQIRQDALVNRAVNLSGFCESMGMVRSSAMSGAKEAGLDFDRDVLWAIARREPMLLPITFARLAPVDDVIAHFAEQGGVTGLRRALQAQCGQADKQDWWLKKYLGGERFQRLADGLSAALDSPESGVEP</sequence>
<reference evidence="1 2" key="1">
    <citation type="submission" date="2016-11" db="EMBL/GenBank/DDBJ databases">
        <authorList>
            <person name="Jaros S."/>
            <person name="Januszkiewicz K."/>
            <person name="Wedrychowicz H."/>
        </authorList>
    </citation>
    <scope>NUCLEOTIDE SEQUENCE [LARGE SCALE GENOMIC DNA]</scope>
    <source>
        <strain evidence="1 2">DSM 16917</strain>
    </source>
</reference>
<dbReference type="EMBL" id="FQXG01000003">
    <property type="protein sequence ID" value="SHH58574.1"/>
    <property type="molecule type" value="Genomic_DNA"/>
</dbReference>
<evidence type="ECO:0000313" key="2">
    <source>
        <dbReference type="Proteomes" id="UP000184268"/>
    </source>
</evidence>
<gene>
    <name evidence="1" type="ORF">SAMN02745129_2428</name>
</gene>
<accession>A0A1M5U6I6</accession>
<proteinExistence type="predicted"/>
<protein>
    <submittedName>
        <fullName evidence="1">Uncharacterized protein</fullName>
    </submittedName>
</protein>
<dbReference type="STRING" id="299255.SAMN02745129_2428"/>
<name>A0A1M5U6I6_9GAMM</name>
<dbReference type="AlphaFoldDB" id="A0A1M5U6I6"/>
<organism evidence="1 2">
    <name type="scientific">Ferrimonas marina</name>
    <dbReference type="NCBI Taxonomy" id="299255"/>
    <lineage>
        <taxon>Bacteria</taxon>
        <taxon>Pseudomonadati</taxon>
        <taxon>Pseudomonadota</taxon>
        <taxon>Gammaproteobacteria</taxon>
        <taxon>Alteromonadales</taxon>
        <taxon>Ferrimonadaceae</taxon>
        <taxon>Ferrimonas</taxon>
    </lineage>
</organism>
<dbReference type="Proteomes" id="UP000184268">
    <property type="component" value="Unassembled WGS sequence"/>
</dbReference>